<dbReference type="Pfam" id="PF00431">
    <property type="entry name" value="CUB"/>
    <property type="match status" value="2"/>
</dbReference>
<keyword evidence="11" id="KW-1185">Reference proteome</keyword>
<dbReference type="SUPFAM" id="SSF52058">
    <property type="entry name" value="L domain-like"/>
    <property type="match status" value="1"/>
</dbReference>
<feature type="compositionally biased region" description="Polar residues" evidence="7">
    <location>
        <begin position="1"/>
        <end position="19"/>
    </location>
</feature>
<name>A0AAU9VJJ0_9CNID</name>
<dbReference type="CDD" id="cd00041">
    <property type="entry name" value="CUB"/>
    <property type="match status" value="2"/>
</dbReference>
<dbReference type="PANTHER" id="PTHR46908">
    <property type="entry name" value="CUBILIN-LIKE PROTEIN"/>
    <property type="match status" value="1"/>
</dbReference>
<dbReference type="AlphaFoldDB" id="A0AAU9VJJ0"/>
<dbReference type="PANTHER" id="PTHR46908:SF8">
    <property type="entry name" value="C-TYPE LECTIN DOMAIN-CONTAINING PROTEIN"/>
    <property type="match status" value="1"/>
</dbReference>
<gene>
    <name evidence="10" type="ORF">PMEA_00000257</name>
</gene>
<evidence type="ECO:0000256" key="1">
    <source>
        <dbReference type="ARBA" id="ARBA00022614"/>
    </source>
</evidence>
<dbReference type="EMBL" id="CALNXJ010000001">
    <property type="protein sequence ID" value="CAH3031549.1"/>
    <property type="molecule type" value="Genomic_DNA"/>
</dbReference>
<dbReference type="FunFam" id="2.60.120.290:FF:000003">
    <property type="entry name" value="Neuropilin"/>
    <property type="match status" value="1"/>
</dbReference>
<feature type="domain" description="CUB" evidence="8">
    <location>
        <begin position="91"/>
        <end position="216"/>
    </location>
</feature>
<dbReference type="Pfam" id="PF00560">
    <property type="entry name" value="LRR_1"/>
    <property type="match status" value="1"/>
</dbReference>
<feature type="region of interest" description="Disordered" evidence="7">
    <location>
        <begin position="1"/>
        <end position="27"/>
    </location>
</feature>
<evidence type="ECO:0000256" key="3">
    <source>
        <dbReference type="ARBA" id="ARBA00022737"/>
    </source>
</evidence>
<dbReference type="InterPro" id="IPR052129">
    <property type="entry name" value="Spermadhesin-Link_domain"/>
</dbReference>
<dbReference type="InterPro" id="IPR003591">
    <property type="entry name" value="Leu-rich_rpt_typical-subtyp"/>
</dbReference>
<keyword evidence="2" id="KW-0732">Signal</keyword>
<dbReference type="SMART" id="SM00365">
    <property type="entry name" value="LRR_SD22"/>
    <property type="match status" value="3"/>
</dbReference>
<dbReference type="Pfam" id="PF13855">
    <property type="entry name" value="LRR_8"/>
    <property type="match status" value="2"/>
</dbReference>
<evidence type="ECO:0000256" key="5">
    <source>
        <dbReference type="ARBA" id="ARBA00023180"/>
    </source>
</evidence>
<proteinExistence type="predicted"/>
<dbReference type="InterPro" id="IPR007110">
    <property type="entry name" value="Ig-like_dom"/>
</dbReference>
<protein>
    <submittedName>
        <fullName evidence="10">Uncharacterized protein</fullName>
    </submittedName>
</protein>
<feature type="domain" description="CUB" evidence="8">
    <location>
        <begin position="277"/>
        <end position="403"/>
    </location>
</feature>
<sequence length="669" mass="73944">NPNTVLSINTSFPSDTTGVTAPPDPKTTITIPAPPKILMPAVVRAFAGDKVTCSVTGSVPIHTAILKNSIVLVNTTSIATIELHEEGNYTCVATSKYGTDEQMFSVILLDCGSLKNNSLQSPGYPNEYQSNLDCIWQVTIPHGMAMQIHFYDFELEGDLCWYDYVEISNENNINFGKYCGTQTGKNIEITGEYAVIKFHSDSADQEKGFSLFFTAVLPSPPVISMPVVERAFVSEEMTCSATGSPPIHTAILKDSTVLVNTTNLATVRFREEGNYSCVATSKYGTDVQEIVVILPGCGSLRNNSLQSPEYPNSYPRNMDCLYQVIIPQSMTMKIYFEDFALEEASLCRDDFVEISNQNNFTFGKYCGIQTGRTVEVSGDYVIITFHSDLYGQTRGFSLLFTAVLPSPPSISMPVLVRAFPGNEVMCLVTGSPPIHTVILNDSILLVNTTNTASFKFLKEGNYSCLATNKYGSVLRVFTVLDCRPTCSFGLRFYGWTLSCTNATPSYLMDCLPERTENLDLSSNAITSLPEKVFTKLNSLRNLFLSSNAITFLPRELFANLTRLRHLDLSSNAITFLPETVFANLNSLHTLDLSSNTFTILPEGLFAKLTRLKALDLSSNTIAFLPEGLFTKLTMLRHLELSSNAITSLQEGLFERQTKLNHLYVRFVIS</sequence>
<dbReference type="InterPro" id="IPR032675">
    <property type="entry name" value="LRR_dom_sf"/>
</dbReference>
<dbReference type="InterPro" id="IPR036179">
    <property type="entry name" value="Ig-like_dom_sf"/>
</dbReference>
<reference evidence="10 11" key="1">
    <citation type="submission" date="2022-05" db="EMBL/GenBank/DDBJ databases">
        <authorList>
            <consortium name="Genoscope - CEA"/>
            <person name="William W."/>
        </authorList>
    </citation>
    <scope>NUCLEOTIDE SEQUENCE [LARGE SCALE GENOMIC DNA]</scope>
</reference>
<dbReference type="Gene3D" id="3.80.10.10">
    <property type="entry name" value="Ribonuclease Inhibitor"/>
    <property type="match status" value="1"/>
</dbReference>
<evidence type="ECO:0000259" key="8">
    <source>
        <dbReference type="PROSITE" id="PS01180"/>
    </source>
</evidence>
<dbReference type="PROSITE" id="PS01180">
    <property type="entry name" value="CUB"/>
    <property type="match status" value="2"/>
</dbReference>
<evidence type="ECO:0000256" key="7">
    <source>
        <dbReference type="SAM" id="MobiDB-lite"/>
    </source>
</evidence>
<feature type="domain" description="Ig-like" evidence="9">
    <location>
        <begin position="220"/>
        <end position="293"/>
    </location>
</feature>
<evidence type="ECO:0000313" key="11">
    <source>
        <dbReference type="Proteomes" id="UP001159428"/>
    </source>
</evidence>
<feature type="non-terminal residue" evidence="10">
    <location>
        <position position="1"/>
    </location>
</feature>
<accession>A0AAU9VJJ0</accession>
<dbReference type="Proteomes" id="UP001159428">
    <property type="component" value="Unassembled WGS sequence"/>
</dbReference>
<dbReference type="SUPFAM" id="SSF48726">
    <property type="entry name" value="Immunoglobulin"/>
    <property type="match status" value="2"/>
</dbReference>
<dbReference type="FunFam" id="3.80.10.10:FF:001164">
    <property type="entry name" value="GH01279p"/>
    <property type="match status" value="1"/>
</dbReference>
<evidence type="ECO:0000313" key="10">
    <source>
        <dbReference type="EMBL" id="CAH3031549.1"/>
    </source>
</evidence>
<dbReference type="SUPFAM" id="SSF49854">
    <property type="entry name" value="Spermadhesin, CUB domain"/>
    <property type="match status" value="2"/>
</dbReference>
<dbReference type="InterPro" id="IPR013783">
    <property type="entry name" value="Ig-like_fold"/>
</dbReference>
<dbReference type="Gene3D" id="2.60.120.290">
    <property type="entry name" value="Spermadhesin, CUB domain"/>
    <property type="match status" value="2"/>
</dbReference>
<evidence type="ECO:0000256" key="4">
    <source>
        <dbReference type="ARBA" id="ARBA00023157"/>
    </source>
</evidence>
<organism evidence="10 11">
    <name type="scientific">Pocillopora meandrina</name>
    <dbReference type="NCBI Taxonomy" id="46732"/>
    <lineage>
        <taxon>Eukaryota</taxon>
        <taxon>Metazoa</taxon>
        <taxon>Cnidaria</taxon>
        <taxon>Anthozoa</taxon>
        <taxon>Hexacorallia</taxon>
        <taxon>Scleractinia</taxon>
        <taxon>Astrocoeniina</taxon>
        <taxon>Pocilloporidae</taxon>
        <taxon>Pocillopora</taxon>
    </lineage>
</organism>
<dbReference type="Gene3D" id="2.60.40.10">
    <property type="entry name" value="Immunoglobulins"/>
    <property type="match status" value="2"/>
</dbReference>
<keyword evidence="3" id="KW-0677">Repeat</keyword>
<dbReference type="SMART" id="SM00369">
    <property type="entry name" value="LRR_TYP"/>
    <property type="match status" value="6"/>
</dbReference>
<comment type="caution">
    <text evidence="6">Lacks conserved residue(s) required for the propagation of feature annotation.</text>
</comment>
<keyword evidence="1" id="KW-0433">Leucine-rich repeat</keyword>
<evidence type="ECO:0000259" key="9">
    <source>
        <dbReference type="PROSITE" id="PS50835"/>
    </source>
</evidence>
<dbReference type="PROSITE" id="PS50835">
    <property type="entry name" value="IG_LIKE"/>
    <property type="match status" value="1"/>
</dbReference>
<keyword evidence="5" id="KW-0325">Glycoprotein</keyword>
<keyword evidence="4" id="KW-1015">Disulfide bond</keyword>
<evidence type="ECO:0000256" key="6">
    <source>
        <dbReference type="PROSITE-ProRule" id="PRU00059"/>
    </source>
</evidence>
<dbReference type="InterPro" id="IPR035914">
    <property type="entry name" value="Sperma_CUB_dom_sf"/>
</dbReference>
<dbReference type="InterPro" id="IPR001611">
    <property type="entry name" value="Leu-rich_rpt"/>
</dbReference>
<dbReference type="InterPro" id="IPR000859">
    <property type="entry name" value="CUB_dom"/>
</dbReference>
<dbReference type="SMART" id="SM00042">
    <property type="entry name" value="CUB"/>
    <property type="match status" value="2"/>
</dbReference>
<comment type="caution">
    <text evidence="10">The sequence shown here is derived from an EMBL/GenBank/DDBJ whole genome shotgun (WGS) entry which is preliminary data.</text>
</comment>
<evidence type="ECO:0000256" key="2">
    <source>
        <dbReference type="ARBA" id="ARBA00022729"/>
    </source>
</evidence>
<dbReference type="PROSITE" id="PS51450">
    <property type="entry name" value="LRR"/>
    <property type="match status" value="2"/>
</dbReference>